<dbReference type="InterPro" id="IPR007159">
    <property type="entry name" value="SpoVT-AbrB_dom"/>
</dbReference>
<evidence type="ECO:0000259" key="1">
    <source>
        <dbReference type="SMART" id="SM00966"/>
    </source>
</evidence>
<dbReference type="Pfam" id="PF04014">
    <property type="entry name" value="MazE_antitoxin"/>
    <property type="match status" value="1"/>
</dbReference>
<dbReference type="Proteomes" id="UP000051717">
    <property type="component" value="Unassembled WGS sequence"/>
</dbReference>
<dbReference type="SUPFAM" id="SSF89447">
    <property type="entry name" value="AbrB/MazE/MraZ-like"/>
    <property type="match status" value="1"/>
</dbReference>
<comment type="caution">
    <text evidence="2">The sequence shown here is derived from an EMBL/GenBank/DDBJ whole genome shotgun (WGS) entry which is preliminary data.</text>
</comment>
<reference evidence="2 3" key="1">
    <citation type="journal article" date="2015" name="Microbiome">
        <title>Genomic resolution of linkages in carbon, nitrogen, and sulfur cycling among widespread estuary sediment bacteria.</title>
        <authorList>
            <person name="Baker B.J."/>
            <person name="Lazar C.S."/>
            <person name="Teske A.P."/>
            <person name="Dick G.J."/>
        </authorList>
    </citation>
    <scope>NUCLEOTIDE SEQUENCE [LARGE SCALE GENOMIC DNA]</scope>
    <source>
        <strain evidence="2">SM23_40</strain>
    </source>
</reference>
<dbReference type="EMBL" id="LJUI01000056">
    <property type="protein sequence ID" value="KPK68875.1"/>
    <property type="molecule type" value="Genomic_DNA"/>
</dbReference>
<dbReference type="NCBIfam" id="TIGR01439">
    <property type="entry name" value="lp_hng_hel_AbrB"/>
    <property type="match status" value="1"/>
</dbReference>
<sequence>MAEKKRESCCGPQVKGTVKTAGCCKVDAVVTVDERGQMVLPKEIREKAGIGAGDKLAVVSCESDDKVCCITLVKAEDFGKSIKAMLGPMFKEIFE</sequence>
<protein>
    <recommendedName>
        <fullName evidence="1">SpoVT-AbrB domain-containing protein</fullName>
    </recommendedName>
</protein>
<evidence type="ECO:0000313" key="3">
    <source>
        <dbReference type="Proteomes" id="UP000051717"/>
    </source>
</evidence>
<evidence type="ECO:0000313" key="2">
    <source>
        <dbReference type="EMBL" id="KPK68875.1"/>
    </source>
</evidence>
<organism evidence="2 3">
    <name type="scientific">candidate division TA06 bacterium SM23_40</name>
    <dbReference type="NCBI Taxonomy" id="1703774"/>
    <lineage>
        <taxon>Bacteria</taxon>
        <taxon>Bacteria division TA06</taxon>
    </lineage>
</organism>
<accession>A0A0S8G9Q9</accession>
<dbReference type="Gene3D" id="2.10.260.10">
    <property type="match status" value="1"/>
</dbReference>
<proteinExistence type="predicted"/>
<gene>
    <name evidence="2" type="ORF">AMJ82_07130</name>
</gene>
<dbReference type="SMART" id="SM00966">
    <property type="entry name" value="SpoVT_AbrB"/>
    <property type="match status" value="1"/>
</dbReference>
<dbReference type="InterPro" id="IPR037914">
    <property type="entry name" value="SpoVT-AbrB_sf"/>
</dbReference>
<dbReference type="AlphaFoldDB" id="A0A0S8G9Q9"/>
<dbReference type="GO" id="GO:0003677">
    <property type="term" value="F:DNA binding"/>
    <property type="evidence" value="ECO:0007669"/>
    <property type="project" value="InterPro"/>
</dbReference>
<name>A0A0S8G9Q9_UNCT6</name>
<dbReference type="NCBIfam" id="NF040962">
    <property type="entry name" value="near_HgcAB"/>
    <property type="match status" value="1"/>
</dbReference>
<feature type="domain" description="SpoVT-AbrB" evidence="1">
    <location>
        <begin position="30"/>
        <end position="77"/>
    </location>
</feature>